<protein>
    <submittedName>
        <fullName evidence="1">Uncharacterized protein</fullName>
    </submittedName>
</protein>
<gene>
    <name evidence="1" type="ORF">S01H1_78536</name>
</gene>
<sequence length="68" mass="7774">VGYTSAYSKECPKFRIGSDIRVNAMYEHVDSRNRLRGKLVNVRKELRAVADSLEPMDTLLPPRVPMEP</sequence>
<reference evidence="1" key="1">
    <citation type="journal article" date="2014" name="Front. Microbiol.">
        <title>High frequency of phylogenetically diverse reductive dehalogenase-homologous genes in deep subseafloor sedimentary metagenomes.</title>
        <authorList>
            <person name="Kawai M."/>
            <person name="Futagami T."/>
            <person name="Toyoda A."/>
            <person name="Takaki Y."/>
            <person name="Nishi S."/>
            <person name="Hori S."/>
            <person name="Arai W."/>
            <person name="Tsubouchi T."/>
            <person name="Morono Y."/>
            <person name="Uchiyama I."/>
            <person name="Ito T."/>
            <person name="Fujiyama A."/>
            <person name="Inagaki F."/>
            <person name="Takami H."/>
        </authorList>
    </citation>
    <scope>NUCLEOTIDE SEQUENCE</scope>
    <source>
        <strain evidence="1">Expedition CK06-06</strain>
    </source>
</reference>
<accession>X0XTA1</accession>
<organism evidence="1">
    <name type="scientific">marine sediment metagenome</name>
    <dbReference type="NCBI Taxonomy" id="412755"/>
    <lineage>
        <taxon>unclassified sequences</taxon>
        <taxon>metagenomes</taxon>
        <taxon>ecological metagenomes</taxon>
    </lineage>
</organism>
<dbReference type="EMBL" id="BARS01052863">
    <property type="protein sequence ID" value="GAG46450.1"/>
    <property type="molecule type" value="Genomic_DNA"/>
</dbReference>
<proteinExistence type="predicted"/>
<evidence type="ECO:0000313" key="1">
    <source>
        <dbReference type="EMBL" id="GAG46450.1"/>
    </source>
</evidence>
<comment type="caution">
    <text evidence="1">The sequence shown here is derived from an EMBL/GenBank/DDBJ whole genome shotgun (WGS) entry which is preliminary data.</text>
</comment>
<name>X0XTA1_9ZZZZ</name>
<dbReference type="AlphaFoldDB" id="X0XTA1"/>
<feature type="non-terminal residue" evidence="1">
    <location>
        <position position="1"/>
    </location>
</feature>